<reference evidence="1 2" key="1">
    <citation type="submission" date="2024-01" db="EMBL/GenBank/DDBJ databases">
        <title>The complete chloroplast genome sequence of Lithospermum erythrorhizon: insights into the phylogenetic relationship among Boraginaceae species and the maternal lineages of purple gromwells.</title>
        <authorList>
            <person name="Okada T."/>
            <person name="Watanabe K."/>
        </authorList>
    </citation>
    <scope>NUCLEOTIDE SEQUENCE [LARGE SCALE GENOMIC DNA]</scope>
</reference>
<organism evidence="1 2">
    <name type="scientific">Lithospermum erythrorhizon</name>
    <name type="common">Purple gromwell</name>
    <name type="synonym">Lithospermum officinale var. erythrorhizon</name>
    <dbReference type="NCBI Taxonomy" id="34254"/>
    <lineage>
        <taxon>Eukaryota</taxon>
        <taxon>Viridiplantae</taxon>
        <taxon>Streptophyta</taxon>
        <taxon>Embryophyta</taxon>
        <taxon>Tracheophyta</taxon>
        <taxon>Spermatophyta</taxon>
        <taxon>Magnoliopsida</taxon>
        <taxon>eudicotyledons</taxon>
        <taxon>Gunneridae</taxon>
        <taxon>Pentapetalae</taxon>
        <taxon>asterids</taxon>
        <taxon>lamiids</taxon>
        <taxon>Boraginales</taxon>
        <taxon>Boraginaceae</taxon>
        <taxon>Boraginoideae</taxon>
        <taxon>Lithospermeae</taxon>
        <taxon>Lithospermum</taxon>
    </lineage>
</organism>
<dbReference type="AlphaFoldDB" id="A0AAV3NZ29"/>
<name>A0AAV3NZ29_LITER</name>
<evidence type="ECO:0000313" key="1">
    <source>
        <dbReference type="EMBL" id="GAA0144107.1"/>
    </source>
</evidence>
<accession>A0AAV3NZ29</accession>
<gene>
    <name evidence="1" type="ORF">LIER_04635</name>
</gene>
<sequence length="205" mass="22763">MSFCGCECESARIAYGTLQRDTMIRPVSEMNPNLRYFFNGLSPFILIAKRKVPNPSNIDIIGVVLNFEDPASIPIRVSLSQEMTLLQGPNLMEAARAHSVVIAKRFKYSDIPTIDSKNESDIQAIFIDQFIAISKGEIDKGETPTLTEAKLENISKISMTLSEASPKYHTKTRNSTTLDVATAIQNPVPTKKTYHILAALASKKW</sequence>
<proteinExistence type="predicted"/>
<dbReference type="Proteomes" id="UP001454036">
    <property type="component" value="Unassembled WGS sequence"/>
</dbReference>
<dbReference type="EMBL" id="BAABME010000604">
    <property type="protein sequence ID" value="GAA0144107.1"/>
    <property type="molecule type" value="Genomic_DNA"/>
</dbReference>
<evidence type="ECO:0000313" key="2">
    <source>
        <dbReference type="Proteomes" id="UP001454036"/>
    </source>
</evidence>
<keyword evidence="2" id="KW-1185">Reference proteome</keyword>
<comment type="caution">
    <text evidence="1">The sequence shown here is derived from an EMBL/GenBank/DDBJ whole genome shotgun (WGS) entry which is preliminary data.</text>
</comment>
<protein>
    <submittedName>
        <fullName evidence="1">Uncharacterized protein</fullName>
    </submittedName>
</protein>